<dbReference type="Proteomes" id="UP001501822">
    <property type="component" value="Unassembled WGS sequence"/>
</dbReference>
<sequence length="171" mass="19488">MDIAMVINAGSVVVSLSAVLVSSWLARSQFRAQRHGNHIDPLIELLKEFRSLEFHRNYAFISTELPQLSSDNGISGLSEDAQRKIYDIGYFLQLYAILADLDIVDERFIGTLLHRRYTEVWAALEPFVRRERELQGLTDGAILNILEDFAGRLRARPAPRTPSLPAQRRPR</sequence>
<evidence type="ECO:0000313" key="2">
    <source>
        <dbReference type="EMBL" id="GAA0344279.1"/>
    </source>
</evidence>
<feature type="transmembrane region" description="Helical" evidence="1">
    <location>
        <begin position="6"/>
        <end position="26"/>
    </location>
</feature>
<organism evidence="2 3">
    <name type="scientific">Actinoallomurus spadix</name>
    <dbReference type="NCBI Taxonomy" id="79912"/>
    <lineage>
        <taxon>Bacteria</taxon>
        <taxon>Bacillati</taxon>
        <taxon>Actinomycetota</taxon>
        <taxon>Actinomycetes</taxon>
        <taxon>Streptosporangiales</taxon>
        <taxon>Thermomonosporaceae</taxon>
        <taxon>Actinoallomurus</taxon>
    </lineage>
</organism>
<comment type="caution">
    <text evidence="2">The sequence shown here is derived from an EMBL/GenBank/DDBJ whole genome shotgun (WGS) entry which is preliminary data.</text>
</comment>
<evidence type="ECO:0008006" key="4">
    <source>
        <dbReference type="Google" id="ProtNLM"/>
    </source>
</evidence>
<dbReference type="RefSeq" id="WP_252810113.1">
    <property type="nucleotide sequence ID" value="NZ_BAAABM010000029.1"/>
</dbReference>
<gene>
    <name evidence="2" type="ORF">GCM10010151_37510</name>
</gene>
<accession>A0ABN0WQP0</accession>
<keyword evidence="1" id="KW-0472">Membrane</keyword>
<evidence type="ECO:0000256" key="1">
    <source>
        <dbReference type="SAM" id="Phobius"/>
    </source>
</evidence>
<reference evidence="2 3" key="1">
    <citation type="journal article" date="2019" name="Int. J. Syst. Evol. Microbiol.">
        <title>The Global Catalogue of Microorganisms (GCM) 10K type strain sequencing project: providing services to taxonomists for standard genome sequencing and annotation.</title>
        <authorList>
            <consortium name="The Broad Institute Genomics Platform"/>
            <consortium name="The Broad Institute Genome Sequencing Center for Infectious Disease"/>
            <person name="Wu L."/>
            <person name="Ma J."/>
        </authorList>
    </citation>
    <scope>NUCLEOTIDE SEQUENCE [LARGE SCALE GENOMIC DNA]</scope>
    <source>
        <strain evidence="2 3">JCM 3146</strain>
    </source>
</reference>
<name>A0ABN0WQP0_9ACTN</name>
<keyword evidence="3" id="KW-1185">Reference proteome</keyword>
<keyword evidence="1" id="KW-0812">Transmembrane</keyword>
<proteinExistence type="predicted"/>
<keyword evidence="1" id="KW-1133">Transmembrane helix</keyword>
<evidence type="ECO:0000313" key="3">
    <source>
        <dbReference type="Proteomes" id="UP001501822"/>
    </source>
</evidence>
<protein>
    <recommendedName>
        <fullName evidence="4">DUF4760 domain-containing protein</fullName>
    </recommendedName>
</protein>
<dbReference type="EMBL" id="BAAABM010000029">
    <property type="protein sequence ID" value="GAA0344279.1"/>
    <property type="molecule type" value="Genomic_DNA"/>
</dbReference>